<evidence type="ECO:0000259" key="6">
    <source>
        <dbReference type="Pfam" id="PF07980"/>
    </source>
</evidence>
<dbReference type="Gene3D" id="1.25.40.390">
    <property type="match status" value="1"/>
</dbReference>
<dbReference type="Pfam" id="PF14322">
    <property type="entry name" value="SusD-like_3"/>
    <property type="match status" value="1"/>
</dbReference>
<evidence type="ECO:0000313" key="8">
    <source>
        <dbReference type="EMBL" id="PQJ72182.1"/>
    </source>
</evidence>
<protein>
    <recommendedName>
        <fullName evidence="10">RagB/SusD family nutrient uptake outer membrane protein</fullName>
    </recommendedName>
</protein>
<dbReference type="Pfam" id="PF07980">
    <property type="entry name" value="SusD_RagB"/>
    <property type="match status" value="1"/>
</dbReference>
<evidence type="ECO:0000256" key="1">
    <source>
        <dbReference type="ARBA" id="ARBA00004442"/>
    </source>
</evidence>
<keyword evidence="3" id="KW-0732">Signal</keyword>
<dbReference type="RefSeq" id="WP_105047842.1">
    <property type="nucleotide sequence ID" value="NZ_CP150661.1"/>
</dbReference>
<dbReference type="AlphaFoldDB" id="A0A2P6CBA0"/>
<comment type="similarity">
    <text evidence="2">Belongs to the SusD family.</text>
</comment>
<organism evidence="8 9">
    <name type="scientific">Polaribacter butkevichii</name>
    <dbReference type="NCBI Taxonomy" id="218490"/>
    <lineage>
        <taxon>Bacteria</taxon>
        <taxon>Pseudomonadati</taxon>
        <taxon>Bacteroidota</taxon>
        <taxon>Flavobacteriia</taxon>
        <taxon>Flavobacteriales</taxon>
        <taxon>Flavobacteriaceae</taxon>
    </lineage>
</organism>
<evidence type="ECO:0008006" key="10">
    <source>
        <dbReference type="Google" id="ProtNLM"/>
    </source>
</evidence>
<feature type="domain" description="RagB/SusD" evidence="6">
    <location>
        <begin position="366"/>
        <end position="519"/>
    </location>
</feature>
<keyword evidence="5" id="KW-0998">Cell outer membrane</keyword>
<evidence type="ECO:0000256" key="5">
    <source>
        <dbReference type="ARBA" id="ARBA00023237"/>
    </source>
</evidence>
<feature type="domain" description="SusD-like N-terminal" evidence="7">
    <location>
        <begin position="22"/>
        <end position="223"/>
    </location>
</feature>
<dbReference type="EMBL" id="MSCK01000001">
    <property type="protein sequence ID" value="PQJ72182.1"/>
    <property type="molecule type" value="Genomic_DNA"/>
</dbReference>
<dbReference type="PROSITE" id="PS51257">
    <property type="entry name" value="PROKAR_LIPOPROTEIN"/>
    <property type="match status" value="1"/>
</dbReference>
<name>A0A2P6CBA0_9FLAO</name>
<accession>A0A2P6CBA0</accession>
<dbReference type="SUPFAM" id="SSF48452">
    <property type="entry name" value="TPR-like"/>
    <property type="match status" value="1"/>
</dbReference>
<evidence type="ECO:0000256" key="2">
    <source>
        <dbReference type="ARBA" id="ARBA00006275"/>
    </source>
</evidence>
<comment type="subcellular location">
    <subcellularLocation>
        <location evidence="1">Cell outer membrane</location>
    </subcellularLocation>
</comment>
<proteinExistence type="inferred from homology"/>
<dbReference type="OrthoDB" id="5694214at2"/>
<dbReference type="InterPro" id="IPR012944">
    <property type="entry name" value="SusD_RagB_dom"/>
</dbReference>
<evidence type="ECO:0000256" key="3">
    <source>
        <dbReference type="ARBA" id="ARBA00022729"/>
    </source>
</evidence>
<dbReference type="InterPro" id="IPR033985">
    <property type="entry name" value="SusD-like_N"/>
</dbReference>
<sequence>MKKILYYLLTFLCIVSFQSCEKYLDVEPKYDYTYDAAVTNYTNAQAIVSGIYKTMQHRWVASELYPSLTSNGGFHQYYAANAAGTFAPDGYSQKNIWINLYKVLNSTNIAIFALNQLEDEKYPSIEAKNALIAEARLLRAWMHTQIFWSYNRYWDDDDSIYGLLYKGEVSSIDNEQQARLTVGESYAKLFEDIDFAIEHLPAFTDQFHVSQILAKSLKAKLFLYRGRDGDYQSALTLVDDVLLNLPANVHMETSAGVFPEVLESSTGDTYNITSFEDNKSLMGALYENSWDSSENIFVSYLEDDGKRYSPVSGFTYYLLGDGTRYTSTTLTGGLKTLALNMMNEDFNKYRKEVFMGWSDYGTRGAYWCVEKLCRKDRYEFPNQKWATYYLRVPELYLMQAELRMRLNPNDVVNGMAPLNLMRQNRGTIMVDGVETRFLPDVDTNGLTSQQAMDILFKEYFLELGFENGSEYFATLRFQMEDGRDWIEELNPNISEFMRCWPIPEVEITANLECKQNFGWE</sequence>
<evidence type="ECO:0000259" key="7">
    <source>
        <dbReference type="Pfam" id="PF14322"/>
    </source>
</evidence>
<dbReference type="GO" id="GO:0009279">
    <property type="term" value="C:cell outer membrane"/>
    <property type="evidence" value="ECO:0007669"/>
    <property type="project" value="UniProtKB-SubCell"/>
</dbReference>
<keyword evidence="4" id="KW-0472">Membrane</keyword>
<comment type="caution">
    <text evidence="8">The sequence shown here is derived from an EMBL/GenBank/DDBJ whole genome shotgun (WGS) entry which is preliminary data.</text>
</comment>
<gene>
    <name evidence="8" type="ORF">BTO14_02475</name>
</gene>
<dbReference type="Proteomes" id="UP000247345">
    <property type="component" value="Unassembled WGS sequence"/>
</dbReference>
<evidence type="ECO:0000313" key="9">
    <source>
        <dbReference type="Proteomes" id="UP000247345"/>
    </source>
</evidence>
<dbReference type="InterPro" id="IPR011990">
    <property type="entry name" value="TPR-like_helical_dom_sf"/>
</dbReference>
<keyword evidence="9" id="KW-1185">Reference proteome</keyword>
<reference evidence="8 9" key="1">
    <citation type="submission" date="2016-12" db="EMBL/GenBank/DDBJ databases">
        <title>Trade-off between light-utilization and light-protection in marine flavobacteria.</title>
        <authorList>
            <person name="Kumagai Y."/>
            <person name="Yoshizawa S."/>
            <person name="Kogure K."/>
            <person name="Iwasaki W."/>
        </authorList>
    </citation>
    <scope>NUCLEOTIDE SEQUENCE [LARGE SCALE GENOMIC DNA]</scope>
    <source>
        <strain evidence="8 9">KCTC 12100</strain>
    </source>
</reference>
<evidence type="ECO:0000256" key="4">
    <source>
        <dbReference type="ARBA" id="ARBA00023136"/>
    </source>
</evidence>